<proteinExistence type="predicted"/>
<keyword evidence="2" id="KW-1185">Reference proteome</keyword>
<gene>
    <name evidence="1" type="ORF">ABOM_003718</name>
</gene>
<dbReference type="PANTHER" id="PTHR38797">
    <property type="entry name" value="NUCLEAR PORE COMPLEX PROTEIN NUP85-RELATED"/>
    <property type="match status" value="1"/>
</dbReference>
<dbReference type="InterPro" id="IPR022085">
    <property type="entry name" value="OpdG"/>
</dbReference>
<sequence>MTEFWLNEGAEMNANQRLNISSFLAKPASTRLIKDRPCQIALILLCDTFKSMRPPGSLDNPDNKDHRRNVHTLTIAALLPSTYAWLRETGHNIVLLTDVSWNDCSSSLYEKDGVNVVRSELGRRAPGGFSP</sequence>
<dbReference type="AlphaFoldDB" id="A0A1F8A5T0"/>
<name>A0A1F8A5T0_9EURO</name>
<comment type="caution">
    <text evidence="1">The sequence shown here is derived from an EMBL/GenBank/DDBJ whole genome shotgun (WGS) entry which is preliminary data.</text>
</comment>
<protein>
    <submittedName>
        <fullName evidence="1">Uncharacterized protein</fullName>
    </submittedName>
</protein>
<evidence type="ECO:0000313" key="1">
    <source>
        <dbReference type="EMBL" id="OGM47054.1"/>
    </source>
</evidence>
<dbReference type="RefSeq" id="XP_022390771.1">
    <property type="nucleotide sequence ID" value="XM_022530848.1"/>
</dbReference>
<dbReference type="OrthoDB" id="5403091at2759"/>
<dbReference type="GeneID" id="34447108"/>
<dbReference type="EMBL" id="LYCR01000026">
    <property type="protein sequence ID" value="OGM47054.1"/>
    <property type="molecule type" value="Genomic_DNA"/>
</dbReference>
<accession>A0A1F8A5T0</accession>
<dbReference type="InterPro" id="IPR053204">
    <property type="entry name" value="Oxopyrrolidines_Biosynth-assoc"/>
</dbReference>
<dbReference type="Proteomes" id="UP000179179">
    <property type="component" value="Unassembled WGS sequence"/>
</dbReference>
<evidence type="ECO:0000313" key="2">
    <source>
        <dbReference type="Proteomes" id="UP000179179"/>
    </source>
</evidence>
<organism evidence="1 2">
    <name type="scientific">Aspergillus bombycis</name>
    <dbReference type="NCBI Taxonomy" id="109264"/>
    <lineage>
        <taxon>Eukaryota</taxon>
        <taxon>Fungi</taxon>
        <taxon>Dikarya</taxon>
        <taxon>Ascomycota</taxon>
        <taxon>Pezizomycotina</taxon>
        <taxon>Eurotiomycetes</taxon>
        <taxon>Eurotiomycetidae</taxon>
        <taxon>Eurotiales</taxon>
        <taxon>Aspergillaceae</taxon>
        <taxon>Aspergillus</taxon>
    </lineage>
</organism>
<reference evidence="1 2" key="1">
    <citation type="journal article" date="2016" name="Genome Biol. Evol.">
        <title>Draft genome sequence of an aflatoxigenic Aspergillus species, A. bombycis.</title>
        <authorList>
            <person name="Moore G.G."/>
            <person name="Mack B.M."/>
            <person name="Beltz S.B."/>
            <person name="Gilbert M.K."/>
        </authorList>
    </citation>
    <scope>NUCLEOTIDE SEQUENCE [LARGE SCALE GENOMIC DNA]</scope>
    <source>
        <strain evidence="2">NRRL 26010</strain>
    </source>
</reference>
<dbReference type="Pfam" id="PF12311">
    <property type="entry name" value="DUF3632"/>
    <property type="match status" value="1"/>
</dbReference>
<dbReference type="PANTHER" id="PTHR38797:SF7">
    <property type="entry name" value="TRANSCRIPTION FACTOR DOMAIN-CONTAINING PROTEIN"/>
    <property type="match status" value="1"/>
</dbReference>